<dbReference type="AlphaFoldDB" id="A0ABD5UAJ2"/>
<evidence type="ECO:0000259" key="2">
    <source>
        <dbReference type="Pfam" id="PF25921"/>
    </source>
</evidence>
<protein>
    <recommendedName>
        <fullName evidence="2">DUF7967 domain-containing protein</fullName>
    </recommendedName>
</protein>
<evidence type="ECO:0000313" key="3">
    <source>
        <dbReference type="EMBL" id="MFC6837460.1"/>
    </source>
</evidence>
<feature type="region of interest" description="Disordered" evidence="1">
    <location>
        <begin position="67"/>
        <end position="93"/>
    </location>
</feature>
<dbReference type="Proteomes" id="UP001596406">
    <property type="component" value="Unassembled WGS sequence"/>
</dbReference>
<reference evidence="3 4" key="1">
    <citation type="journal article" date="2019" name="Int. J. Syst. Evol. Microbiol.">
        <title>The Global Catalogue of Microorganisms (GCM) 10K type strain sequencing project: providing services to taxonomists for standard genome sequencing and annotation.</title>
        <authorList>
            <consortium name="The Broad Institute Genomics Platform"/>
            <consortium name="The Broad Institute Genome Sequencing Center for Infectious Disease"/>
            <person name="Wu L."/>
            <person name="Ma J."/>
        </authorList>
    </citation>
    <scope>NUCLEOTIDE SEQUENCE [LARGE SCALE GENOMIC DNA]</scope>
    <source>
        <strain evidence="3 4">PSRA2</strain>
    </source>
</reference>
<dbReference type="InterPro" id="IPR058273">
    <property type="entry name" value="DUF7967"/>
</dbReference>
<sequence length="93" mass="10645">MSDDPEGERLRLWLVERSYDDRNLITLVYATTDGERYHQRERSANLVMGSGDVTAAMDADPDELAAVEDEERRERYASEAERMAADHDPDDVI</sequence>
<proteinExistence type="predicted"/>
<comment type="caution">
    <text evidence="3">The sequence shown here is derived from an EMBL/GenBank/DDBJ whole genome shotgun (WGS) entry which is preliminary data.</text>
</comment>
<dbReference type="Pfam" id="PF25921">
    <property type="entry name" value="DUF7967"/>
    <property type="match status" value="1"/>
</dbReference>
<name>A0ABD5UAJ2_9EURY</name>
<organism evidence="3 4">
    <name type="scientific">Halomarina ordinaria</name>
    <dbReference type="NCBI Taxonomy" id="3033939"/>
    <lineage>
        <taxon>Archaea</taxon>
        <taxon>Methanobacteriati</taxon>
        <taxon>Methanobacteriota</taxon>
        <taxon>Stenosarchaea group</taxon>
        <taxon>Halobacteria</taxon>
        <taxon>Halobacteriales</taxon>
        <taxon>Natronomonadaceae</taxon>
        <taxon>Halomarina</taxon>
    </lineage>
</organism>
<dbReference type="RefSeq" id="WP_304449125.1">
    <property type="nucleotide sequence ID" value="NZ_JARRAH010000001.1"/>
</dbReference>
<evidence type="ECO:0000256" key="1">
    <source>
        <dbReference type="SAM" id="MobiDB-lite"/>
    </source>
</evidence>
<feature type="compositionally biased region" description="Basic and acidic residues" evidence="1">
    <location>
        <begin position="70"/>
        <end position="87"/>
    </location>
</feature>
<keyword evidence="4" id="KW-1185">Reference proteome</keyword>
<accession>A0ABD5UAJ2</accession>
<gene>
    <name evidence="3" type="ORF">ACFQHK_13175</name>
</gene>
<feature type="domain" description="DUF7967" evidence="2">
    <location>
        <begin position="8"/>
        <end position="93"/>
    </location>
</feature>
<dbReference type="EMBL" id="JBHSXM010000001">
    <property type="protein sequence ID" value="MFC6837460.1"/>
    <property type="molecule type" value="Genomic_DNA"/>
</dbReference>
<evidence type="ECO:0000313" key="4">
    <source>
        <dbReference type="Proteomes" id="UP001596406"/>
    </source>
</evidence>